<dbReference type="InterPro" id="IPR009291">
    <property type="entry name" value="Vps62"/>
</dbReference>
<evidence type="ECO:0000313" key="2">
    <source>
        <dbReference type="Proteomes" id="UP001447188"/>
    </source>
</evidence>
<gene>
    <name evidence="1" type="primary">VPS62</name>
    <name evidence="1" type="ORF">Q9L58_008023</name>
</gene>
<accession>A0ABR3GAU3</accession>
<comment type="caution">
    <text evidence="1">The sequence shown here is derived from an EMBL/GenBank/DDBJ whole genome shotgun (WGS) entry which is preliminary data.</text>
</comment>
<keyword evidence="2" id="KW-1185">Reference proteome</keyword>
<dbReference type="Proteomes" id="UP001447188">
    <property type="component" value="Unassembled WGS sequence"/>
</dbReference>
<name>A0ABR3GAU3_9PEZI</name>
<sequence length="424" mass="47304">MLLLARRWLGAYISLESVGCLWHRSVASLNYLEGCSANERAGAGEALSGWNAAVCKGIVVYDNVFGDKRGAEEKDKRVLEGERPKVPDFVIDYAPYVYLYSEEIFLPGDIGEHLFHTIPYLNYSPIASSNSHQTLTDLNTLNQYGLNVYLTSEDDPSDPPEWLRGDHNKPIAADSPGLGLSTAPGIVIWVSKPGGIIDAFYFYFYSFNLGNTVGGVRFGNHVGDWEHTAVRFINGKPQSVFFSQHSIGAAYQYAVVEKIGVRPVTYSARGTHANYPTPGEHFYALPFHLLSDVTDNGTLWDVTMNAYIYEWDMTADVLTASVETPGAPTEWFDYGGKWGDRRYPLFDPRQYMVVGQYHWVDGPTGPKSKNLNRKDICQNPGTCIVRSNLATSLEIKEWDTEEVQWPDQNGGVEIDTNDDIAPDL</sequence>
<dbReference type="Pfam" id="PF06101">
    <property type="entry name" value="Vps62"/>
    <property type="match status" value="1"/>
</dbReference>
<dbReference type="PANTHER" id="PTHR48172:SF2">
    <property type="entry name" value="VACUOLAR PROTEIN SORTING PROTEIN 62"/>
    <property type="match status" value="1"/>
</dbReference>
<protein>
    <submittedName>
        <fullName evidence="1">Vacuolar protein sorting-associated protein 62</fullName>
    </submittedName>
</protein>
<evidence type="ECO:0000313" key="1">
    <source>
        <dbReference type="EMBL" id="KAL0633067.1"/>
    </source>
</evidence>
<dbReference type="PANTHER" id="PTHR48172">
    <property type="match status" value="1"/>
</dbReference>
<organism evidence="1 2">
    <name type="scientific">Discina gigas</name>
    <dbReference type="NCBI Taxonomy" id="1032678"/>
    <lineage>
        <taxon>Eukaryota</taxon>
        <taxon>Fungi</taxon>
        <taxon>Dikarya</taxon>
        <taxon>Ascomycota</taxon>
        <taxon>Pezizomycotina</taxon>
        <taxon>Pezizomycetes</taxon>
        <taxon>Pezizales</taxon>
        <taxon>Discinaceae</taxon>
        <taxon>Discina</taxon>
    </lineage>
</organism>
<proteinExistence type="predicted"/>
<dbReference type="EMBL" id="JBBBZM010000138">
    <property type="protein sequence ID" value="KAL0633067.1"/>
    <property type="molecule type" value="Genomic_DNA"/>
</dbReference>
<reference evidence="1 2" key="1">
    <citation type="submission" date="2024-02" db="EMBL/GenBank/DDBJ databases">
        <title>Discinaceae phylogenomics.</title>
        <authorList>
            <person name="Dirks A.C."/>
            <person name="James T.Y."/>
        </authorList>
    </citation>
    <scope>NUCLEOTIDE SEQUENCE [LARGE SCALE GENOMIC DNA]</scope>
    <source>
        <strain evidence="1 2">ACD0624</strain>
    </source>
</reference>